<keyword evidence="2" id="KW-0812">Transmembrane</keyword>
<organism evidence="3 4">
    <name type="scientific">Nonomuraea solani</name>
    <dbReference type="NCBI Taxonomy" id="1144553"/>
    <lineage>
        <taxon>Bacteria</taxon>
        <taxon>Bacillati</taxon>
        <taxon>Actinomycetota</taxon>
        <taxon>Actinomycetes</taxon>
        <taxon>Streptosporangiales</taxon>
        <taxon>Streptosporangiaceae</taxon>
        <taxon>Nonomuraea</taxon>
    </lineage>
</organism>
<evidence type="ECO:0000256" key="2">
    <source>
        <dbReference type="SAM" id="Phobius"/>
    </source>
</evidence>
<proteinExistence type="predicted"/>
<keyword evidence="4" id="KW-1185">Reference proteome</keyword>
<feature type="transmembrane region" description="Helical" evidence="2">
    <location>
        <begin position="7"/>
        <end position="30"/>
    </location>
</feature>
<reference evidence="3 4" key="1">
    <citation type="submission" date="2016-10" db="EMBL/GenBank/DDBJ databases">
        <authorList>
            <person name="de Groot N.N."/>
        </authorList>
    </citation>
    <scope>NUCLEOTIDE SEQUENCE [LARGE SCALE GENOMIC DNA]</scope>
    <source>
        <strain evidence="3 4">CGMCC 4.7037</strain>
    </source>
</reference>
<dbReference type="AlphaFoldDB" id="A0A1H6BB97"/>
<dbReference type="EMBL" id="FNVT01000003">
    <property type="protein sequence ID" value="SEG57675.1"/>
    <property type="molecule type" value="Genomic_DNA"/>
</dbReference>
<gene>
    <name evidence="3" type="ORF">SAMN05444920_103255</name>
</gene>
<keyword evidence="2" id="KW-0472">Membrane</keyword>
<feature type="transmembrane region" description="Helical" evidence="2">
    <location>
        <begin position="36"/>
        <end position="57"/>
    </location>
</feature>
<evidence type="ECO:0000313" key="3">
    <source>
        <dbReference type="EMBL" id="SEG57675.1"/>
    </source>
</evidence>
<accession>A0A1H6BB97</accession>
<feature type="compositionally biased region" description="Polar residues" evidence="1">
    <location>
        <begin position="92"/>
        <end position="104"/>
    </location>
</feature>
<evidence type="ECO:0000313" key="4">
    <source>
        <dbReference type="Proteomes" id="UP000236732"/>
    </source>
</evidence>
<keyword evidence="2" id="KW-1133">Transmembrane helix</keyword>
<name>A0A1H6BB97_9ACTN</name>
<dbReference type="Proteomes" id="UP000236732">
    <property type="component" value="Unassembled WGS sequence"/>
</dbReference>
<protein>
    <submittedName>
        <fullName evidence="3">Uncharacterized protein</fullName>
    </submittedName>
</protein>
<evidence type="ECO:0000256" key="1">
    <source>
        <dbReference type="SAM" id="MobiDB-lite"/>
    </source>
</evidence>
<feature type="region of interest" description="Disordered" evidence="1">
    <location>
        <begin position="59"/>
        <end position="127"/>
    </location>
</feature>
<sequence length="127" mass="12896">MRKRVLVWSGAVVAVAALAGLGVYFVRVGLEEADRLASVIGVFVALAGLAVAIYGLAGGRTPEDTPQEPETPRPDVSASGPRSVAIGGDNSGVVSTGDGATNVQMRAEASGQGRIYQAGGDQTINEK</sequence>